<protein>
    <submittedName>
        <fullName evidence="2 3">Secreted protein</fullName>
    </submittedName>
</protein>
<dbReference type="AlphaFoldDB" id="A0A914ZFW8"/>
<dbReference type="Proteomes" id="UP000887569">
    <property type="component" value="Unplaced"/>
</dbReference>
<dbReference type="WBParaSite" id="PgB03_g096_t05">
    <property type="protein sequence ID" value="PgB03_g096_t05"/>
    <property type="gene ID" value="PgB03_g096"/>
</dbReference>
<keyword evidence="1" id="KW-1185">Reference proteome</keyword>
<reference evidence="2 3" key="1">
    <citation type="submission" date="2022-11" db="UniProtKB">
        <authorList>
            <consortium name="WormBaseParasite"/>
        </authorList>
    </citation>
    <scope>IDENTIFICATION</scope>
</reference>
<name>A0A914ZFW8_PARUN</name>
<evidence type="ECO:0000313" key="3">
    <source>
        <dbReference type="WBParaSite" id="PgB03_g096_t05"/>
    </source>
</evidence>
<organism evidence="1 3">
    <name type="scientific">Parascaris univalens</name>
    <name type="common">Nematode worm</name>
    <dbReference type="NCBI Taxonomy" id="6257"/>
    <lineage>
        <taxon>Eukaryota</taxon>
        <taxon>Metazoa</taxon>
        <taxon>Ecdysozoa</taxon>
        <taxon>Nematoda</taxon>
        <taxon>Chromadorea</taxon>
        <taxon>Rhabditida</taxon>
        <taxon>Spirurina</taxon>
        <taxon>Ascaridomorpha</taxon>
        <taxon>Ascaridoidea</taxon>
        <taxon>Ascarididae</taxon>
        <taxon>Parascaris</taxon>
    </lineage>
</organism>
<accession>A0A914ZFW8</accession>
<evidence type="ECO:0000313" key="1">
    <source>
        <dbReference type="Proteomes" id="UP000887569"/>
    </source>
</evidence>
<proteinExistence type="predicted"/>
<dbReference type="WBParaSite" id="PgB03_g096_t06">
    <property type="protein sequence ID" value="PgB03_g096_t06"/>
    <property type="gene ID" value="PgB03_g096"/>
</dbReference>
<dbReference type="WBParaSite" id="PgB03_g096_t04">
    <property type="protein sequence ID" value="PgB03_g096_t04"/>
    <property type="gene ID" value="PgB03_g096"/>
</dbReference>
<evidence type="ECO:0000313" key="2">
    <source>
        <dbReference type="WBParaSite" id="PgB03_g096_t04"/>
    </source>
</evidence>
<sequence length="124" mass="13851">SFVSIFRMCSNLLWCTVPVGIFRFGSLRTFVSSVYEELFRASKNAKSYRNNFLNKGSTFNAIFSASCTAQQRGGGHISCHVQVFHINTSSSSCTILHFPAIFEMERTMWSIVLIALIQGFCASS</sequence>